<keyword evidence="6" id="KW-0575">Peroxidase</keyword>
<keyword evidence="5" id="KW-0456">Lyase</keyword>
<keyword evidence="6" id="KW-0560">Oxidoreductase</keyword>
<dbReference type="InterPro" id="IPR029032">
    <property type="entry name" value="AhpD-like"/>
</dbReference>
<dbReference type="Gene3D" id="1.20.1290.10">
    <property type="entry name" value="AhpD-like"/>
    <property type="match status" value="1"/>
</dbReference>
<reference evidence="6 7" key="1">
    <citation type="submission" date="2024-06" db="EMBL/GenBank/DDBJ databases">
        <title>Sorghum-associated microbial communities from plants grown in Nebraska, USA.</title>
        <authorList>
            <person name="Schachtman D."/>
        </authorList>
    </citation>
    <scope>NUCLEOTIDE SEQUENCE [LARGE SCALE GENOMIC DNA]</scope>
    <source>
        <strain evidence="6 7">2857</strain>
    </source>
</reference>
<dbReference type="GO" id="GO:0004601">
    <property type="term" value="F:peroxidase activity"/>
    <property type="evidence" value="ECO:0007669"/>
    <property type="project" value="UniProtKB-KW"/>
</dbReference>
<dbReference type="Gene3D" id="3.90.1150.10">
    <property type="entry name" value="Aspartate Aminotransferase, domain 1"/>
    <property type="match status" value="1"/>
</dbReference>
<evidence type="ECO:0000313" key="6">
    <source>
        <dbReference type="EMBL" id="MET4580554.1"/>
    </source>
</evidence>
<accession>A0ABV2QHN4</accession>
<evidence type="ECO:0000256" key="2">
    <source>
        <dbReference type="ARBA" id="ARBA00009533"/>
    </source>
</evidence>
<dbReference type="SUPFAM" id="SSF69118">
    <property type="entry name" value="AhpD-like"/>
    <property type="match status" value="1"/>
</dbReference>
<comment type="similarity">
    <text evidence="2">Belongs to the group II decarboxylase family.</text>
</comment>
<evidence type="ECO:0000256" key="3">
    <source>
        <dbReference type="ARBA" id="ARBA00022793"/>
    </source>
</evidence>
<evidence type="ECO:0000313" key="7">
    <source>
        <dbReference type="Proteomes" id="UP001549257"/>
    </source>
</evidence>
<evidence type="ECO:0000256" key="4">
    <source>
        <dbReference type="ARBA" id="ARBA00022898"/>
    </source>
</evidence>
<dbReference type="SUPFAM" id="SSF53383">
    <property type="entry name" value="PLP-dependent transferases"/>
    <property type="match status" value="1"/>
</dbReference>
<keyword evidence="3" id="KW-0210">Decarboxylase</keyword>
<keyword evidence="4" id="KW-0663">Pyridoxal phosphate</keyword>
<dbReference type="InterPro" id="IPR015422">
    <property type="entry name" value="PyrdxlP-dep_Trfase_small"/>
</dbReference>
<dbReference type="EMBL" id="JBEPSJ010000001">
    <property type="protein sequence ID" value="MET4580554.1"/>
    <property type="molecule type" value="Genomic_DNA"/>
</dbReference>
<gene>
    <name evidence="6" type="ORF">ABIE21_000044</name>
</gene>
<dbReference type="Proteomes" id="UP001549257">
    <property type="component" value="Unassembled WGS sequence"/>
</dbReference>
<dbReference type="InterPro" id="IPR002129">
    <property type="entry name" value="PyrdxlP-dep_de-COase"/>
</dbReference>
<name>A0ABV2QHN4_9MICO</name>
<comment type="cofactor">
    <cofactor evidence="1">
        <name>pyridoxal 5'-phosphate</name>
        <dbReference type="ChEBI" id="CHEBI:597326"/>
    </cofactor>
</comment>
<dbReference type="InterPro" id="IPR015421">
    <property type="entry name" value="PyrdxlP-dep_Trfase_major"/>
</dbReference>
<sequence length="649" mass="68641">MSIFKNETDPVSDYQSELFAADVSDQGFVSTHTRVLSANEEAYAAWDTLSAAIAASMGARRYELATLAAALGARSAHCRLAHGRKSLDVFGRDRLLAIARDYRSAGLSPAEVAMMEFAEKVSSAAASMTEADSAGLREVGFDDREIVDIALAAAARNFYSRAIQSLAIERDPVDLDDELTEALLAGIAPHDAFRPALDRAHGHALDWLDSVPTRRVAPSATAEDLEARFAGPLPDGPTDAADVVDELAAMCEPGLMGIASGRFFGWVMGGTLPAALAADWLVSTWDQNSAMRFATPATAAVEGIAGRWMLELLGLPSTAAVGFTTGGTMANFVGLAAGRKAVLDAVGWDLHENGLTGAPRITVLVGAESHVSVDLALRYLGLGAPRTVASDDQGRIVPEALGEALANVDGPVIVGLQAGNLHSGAFDPMRECVRLAHEHGAWVHVDGAFGLWAASSPLYREALDGLDGADSWATDAHKTLNVPYDCGVAIVARTELLRSAFGAQTNYIIQGDASPADPFEKVPEMSRRARELPVWAALRSLGRSGAVALVEGLAANARALADGLSRLPGVEVTNQVVFTQVCLSFGSDERTRRVTQRVMQDGAVWMSGSRWRDRDVLRISVSNWSTDVDDVAASIAAVRRAIAAVDAEG</sequence>
<evidence type="ECO:0000256" key="1">
    <source>
        <dbReference type="ARBA" id="ARBA00001933"/>
    </source>
</evidence>
<proteinExistence type="inferred from homology"/>
<dbReference type="InterPro" id="IPR010977">
    <property type="entry name" value="Aromatic_deC"/>
</dbReference>
<dbReference type="PANTHER" id="PTHR11999">
    <property type="entry name" value="GROUP II PYRIDOXAL-5-PHOSPHATE DECARBOXYLASE"/>
    <property type="match status" value="1"/>
</dbReference>
<organism evidence="6 7">
    <name type="scientific">Conyzicola nivalis</name>
    <dbReference type="NCBI Taxonomy" id="1477021"/>
    <lineage>
        <taxon>Bacteria</taxon>
        <taxon>Bacillati</taxon>
        <taxon>Actinomycetota</taxon>
        <taxon>Actinomycetes</taxon>
        <taxon>Micrococcales</taxon>
        <taxon>Microbacteriaceae</taxon>
        <taxon>Conyzicola</taxon>
    </lineage>
</organism>
<keyword evidence="7" id="KW-1185">Reference proteome</keyword>
<dbReference type="Gene3D" id="3.40.640.10">
    <property type="entry name" value="Type I PLP-dependent aspartate aminotransferase-like (Major domain)"/>
    <property type="match status" value="1"/>
</dbReference>
<comment type="caution">
    <text evidence="6">The sequence shown here is derived from an EMBL/GenBank/DDBJ whole genome shotgun (WGS) entry which is preliminary data.</text>
</comment>
<dbReference type="InterPro" id="IPR015424">
    <property type="entry name" value="PyrdxlP-dep_Trfase"/>
</dbReference>
<dbReference type="Pfam" id="PF00282">
    <property type="entry name" value="Pyridoxal_deC"/>
    <property type="match status" value="1"/>
</dbReference>
<dbReference type="PANTHER" id="PTHR11999:SF70">
    <property type="entry name" value="MIP05841P"/>
    <property type="match status" value="1"/>
</dbReference>
<evidence type="ECO:0000256" key="5">
    <source>
        <dbReference type="ARBA" id="ARBA00023239"/>
    </source>
</evidence>
<protein>
    <submittedName>
        <fullName evidence="6">Peroxidase-related enzyme</fullName>
    </submittedName>
</protein>